<dbReference type="PANTHER" id="PTHR43588:SF1">
    <property type="entry name" value="COBALT-PRECORRIN-8 METHYLMUTASE"/>
    <property type="match status" value="1"/>
</dbReference>
<dbReference type="SUPFAM" id="SSF63965">
    <property type="entry name" value="Precorrin-8X methylmutase CbiC/CobH"/>
    <property type="match status" value="1"/>
</dbReference>
<feature type="domain" description="Cobalamin biosynthesis precorrin-8X methylmutase CobH/CbiC" evidence="5">
    <location>
        <begin position="14"/>
        <end position="214"/>
    </location>
</feature>
<dbReference type="Proteomes" id="UP000824211">
    <property type="component" value="Unassembled WGS sequence"/>
</dbReference>
<dbReference type="GO" id="GO:0016993">
    <property type="term" value="F:precorrin-8X methylmutase activity"/>
    <property type="evidence" value="ECO:0007669"/>
    <property type="project" value="InterPro"/>
</dbReference>
<comment type="similarity">
    <text evidence="2">Belongs to the CobH/CbiC family.</text>
</comment>
<dbReference type="InterPro" id="IPR036588">
    <property type="entry name" value="CobH/CbiC_sf"/>
</dbReference>
<evidence type="ECO:0000259" key="5">
    <source>
        <dbReference type="Pfam" id="PF02570"/>
    </source>
</evidence>
<organism evidence="6 7">
    <name type="scientific">Candidatus Faecalibacterium faecipullorum</name>
    <dbReference type="NCBI Taxonomy" id="2838578"/>
    <lineage>
        <taxon>Bacteria</taxon>
        <taxon>Bacillati</taxon>
        <taxon>Bacillota</taxon>
        <taxon>Clostridia</taxon>
        <taxon>Eubacteriales</taxon>
        <taxon>Oscillospiraceae</taxon>
        <taxon>Faecalibacterium</taxon>
    </lineage>
</organism>
<evidence type="ECO:0000256" key="2">
    <source>
        <dbReference type="ARBA" id="ARBA00009774"/>
    </source>
</evidence>
<gene>
    <name evidence="6" type="ORF">H9771_03665</name>
</gene>
<dbReference type="Pfam" id="PF02570">
    <property type="entry name" value="CbiC"/>
    <property type="match status" value="1"/>
</dbReference>
<evidence type="ECO:0000313" key="6">
    <source>
        <dbReference type="EMBL" id="HJB58749.1"/>
    </source>
</evidence>
<accession>A0A9D2MF01</accession>
<keyword evidence="3" id="KW-0169">Cobalamin biosynthesis</keyword>
<name>A0A9D2MF01_9FIRM</name>
<dbReference type="EMBL" id="DWXX01000068">
    <property type="protein sequence ID" value="HJB58749.1"/>
    <property type="molecule type" value="Genomic_DNA"/>
</dbReference>
<evidence type="ECO:0000313" key="7">
    <source>
        <dbReference type="Proteomes" id="UP000824211"/>
    </source>
</evidence>
<evidence type="ECO:0000256" key="1">
    <source>
        <dbReference type="ARBA" id="ARBA00004953"/>
    </source>
</evidence>
<reference evidence="6" key="1">
    <citation type="journal article" date="2021" name="PeerJ">
        <title>Extensive microbial diversity within the chicken gut microbiome revealed by metagenomics and culture.</title>
        <authorList>
            <person name="Gilroy R."/>
            <person name="Ravi A."/>
            <person name="Getino M."/>
            <person name="Pursley I."/>
            <person name="Horton D.L."/>
            <person name="Alikhan N.F."/>
            <person name="Baker D."/>
            <person name="Gharbi K."/>
            <person name="Hall N."/>
            <person name="Watson M."/>
            <person name="Adriaenssens E.M."/>
            <person name="Foster-Nyarko E."/>
            <person name="Jarju S."/>
            <person name="Secka A."/>
            <person name="Antonio M."/>
            <person name="Oren A."/>
            <person name="Chaudhuri R.R."/>
            <person name="La Ragione R."/>
            <person name="Hildebrand F."/>
            <person name="Pallen M.J."/>
        </authorList>
    </citation>
    <scope>NUCLEOTIDE SEQUENCE</scope>
    <source>
        <strain evidence="6">ChiHjej9B8-13557</strain>
    </source>
</reference>
<evidence type="ECO:0000256" key="3">
    <source>
        <dbReference type="ARBA" id="ARBA00022573"/>
    </source>
</evidence>
<comment type="caution">
    <text evidence="6">The sequence shown here is derived from an EMBL/GenBank/DDBJ whole genome shotgun (WGS) entry which is preliminary data.</text>
</comment>
<comment type="pathway">
    <text evidence="1">Cofactor biosynthesis; adenosylcobalamin biosynthesis.</text>
</comment>
<proteinExistence type="inferred from homology"/>
<dbReference type="Gene3D" id="3.40.50.10230">
    <property type="entry name" value="Cobalamin biosynthesis CobH/CbiC, precorrin-8X methylmutase"/>
    <property type="match status" value="1"/>
</dbReference>
<dbReference type="GO" id="GO:0009236">
    <property type="term" value="P:cobalamin biosynthetic process"/>
    <property type="evidence" value="ECO:0007669"/>
    <property type="project" value="UniProtKB-KW"/>
</dbReference>
<dbReference type="InterPro" id="IPR003722">
    <property type="entry name" value="Cbl_synth_CobH/CbiC"/>
</dbReference>
<dbReference type="PANTHER" id="PTHR43588">
    <property type="entry name" value="COBALT-PRECORRIN-8 METHYLMUTASE"/>
    <property type="match status" value="1"/>
</dbReference>
<dbReference type="AlphaFoldDB" id="A0A9D2MF01"/>
<reference evidence="6" key="2">
    <citation type="submission" date="2021-04" db="EMBL/GenBank/DDBJ databases">
        <authorList>
            <person name="Gilroy R."/>
        </authorList>
    </citation>
    <scope>NUCLEOTIDE SEQUENCE</scope>
    <source>
        <strain evidence="6">ChiHjej9B8-13557</strain>
    </source>
</reference>
<sequence>MSGNSAPRHTLPGDIERTSLAIIAEELAARGLTLPPENGAVVRRVIHATADFDYAANLRFTPGAAAAGARALAGGGTIVTDTNMALAGVSKPALAALGGQAVCYMADPAVAAAAKAGGTTRAVAAMRRAAAAHPRAVFAVGNAPTALFALCDAMEAGAFRPALIIGAPVGFVNVVESKERLFALCEKLGVPAIAAMGRKGGSSVAAAVCNALLYAAAGLQDPAARGWEG</sequence>
<protein>
    <submittedName>
        <fullName evidence="6">Precorrin-8X methylmutase</fullName>
    </submittedName>
</protein>
<evidence type="ECO:0000256" key="4">
    <source>
        <dbReference type="ARBA" id="ARBA00023235"/>
    </source>
</evidence>
<keyword evidence="4" id="KW-0413">Isomerase</keyword>